<name>A0A5N7CK49_PETAA</name>
<dbReference type="Pfam" id="PF00270">
    <property type="entry name" value="DEAD"/>
    <property type="match status" value="1"/>
</dbReference>
<dbReference type="InterPro" id="IPR014001">
    <property type="entry name" value="Helicase_ATP-bd"/>
</dbReference>
<dbReference type="CDD" id="cd17967">
    <property type="entry name" value="DEADc_DDX3_DDX4"/>
    <property type="match status" value="1"/>
</dbReference>
<evidence type="ECO:0000256" key="4">
    <source>
        <dbReference type="ARBA" id="ARBA00022801"/>
    </source>
</evidence>
<feature type="region of interest" description="Disordered" evidence="15">
    <location>
        <begin position="568"/>
        <end position="592"/>
    </location>
</feature>
<evidence type="ECO:0000313" key="19">
    <source>
        <dbReference type="EMBL" id="KAE8394600.1"/>
    </source>
</evidence>
<feature type="region of interest" description="Disordered" evidence="15">
    <location>
        <begin position="677"/>
        <end position="705"/>
    </location>
</feature>
<feature type="region of interest" description="Disordered" evidence="15">
    <location>
        <begin position="1228"/>
        <end position="1479"/>
    </location>
</feature>
<evidence type="ECO:0000256" key="10">
    <source>
        <dbReference type="ARBA" id="ARBA00024397"/>
    </source>
</evidence>
<feature type="compositionally biased region" description="Acidic residues" evidence="15">
    <location>
        <begin position="1396"/>
        <end position="1437"/>
    </location>
</feature>
<keyword evidence="4" id="KW-0378">Hydrolase</keyword>
<evidence type="ECO:0000256" key="9">
    <source>
        <dbReference type="ARBA" id="ARBA00024358"/>
    </source>
</evidence>
<dbReference type="EMBL" id="ML735222">
    <property type="protein sequence ID" value="KAE8394600.1"/>
    <property type="molecule type" value="Genomic_DNA"/>
</dbReference>
<dbReference type="FunFam" id="3.40.50.300:FF:000008">
    <property type="entry name" value="ATP-dependent RNA helicase RhlB"/>
    <property type="match status" value="1"/>
</dbReference>
<sequence>MADSLKMGSLSLNDSQHAPAPTNPTGRAAYIPPHLRGRQTGANVDGPAAAPPAPSGPGNSWGSRGGPRGGNWANANAPDFSPRGPNGNTSWTPTEGSRRAFNPDAYGNPGNTGSYGSGASARGSGDGQWRDGKHIPGPANPRLERELFGVPNDPTKQNTGINFANYDDIPVEASGHEVPEPVNAFTNPPLDDHLIENIKLAYYQTPTPVQKYSIPITGSGKTGGFLFPILSQAFQNGPSATPAPASGQFSYGRQRKAYPTSLILAPTRELVSQIFDEARKFAYRSWVRPCVVYGGADIGSQLRQIERGCDLLVATPGRLVDLIERGRISLVNIKYLILDEADRMLDMGFEPQIRRIVEGEDMPHVNDRQTLMFSATFPRDIQMLARDFLKDYVFLSVGRVGSTSENITQKVEYVEDHDKRSVLLDILHTHGTSGLTLIFVETKRMADSLSDFLLNQRFPATAIHGDRTQRERERALEMFRSGRCPILVATAVAARGLDIPNVTHVINYDLPTDIDDYVHRIGRTGRAGNTGIATAFFNRGNRGVVRDLIDLLKEAHQEVPSFLESIAREGSGYGGRGGRGGRGRGTNATRDMRRMGGGPGMGSAAAPSFGGSSYGAPSAGYGGSYGGGPSYGGGSGGGYGGGYGGGSGGGGYGNPSGPTGPSSWCFEPNMAEVESAAADDSFVQSEPQDEQQTHNMTVGTRRQANGTIGSVYSGNKIRHLKKEDGIPLWRKDIQYQFLKLVFEDKTPVFTRWPDGQKGLDFADVYIDAMARSSKTSKILKDKLQNDKQAAISMAMVCLLVNFGRMNTTLNFFPEMRAQLRTYHSIPSLQAHQDPNAYKQLQDAPRLKSILKGASEDVDQPNTLDKIKRQSIPRTNPVNLIFVLAQYAPKVSELHFFPPRDFFDLVMRSTLSSKSRAKAFLWLMWWYLESDFSHEAALNNPFGPGLAADGNGGLPIKVPSFESLTEEQANEENVDTQSEIEYGEAKRLERKRILEEDEPIPRITKRSKKEPGYDDDQISGDISGRGDSFGGRGSAMSTPLHPSSKRYPDDEDDYQTPGHPSRSRYKRPKRESSLTRSVGQQRLILKTKMEHTPDASSPAPPGSGHPILNRFVTEPSLPQQSSSRRPRPLTQHQLAVEQNRRQRIEYILAKRKNEAYRLLHAKREAEIPFHRYNRLLQNVPDGYDSEDEDNSWGKGGLVPNPEEEEDYGECASFYLSVIRKAARRLDRWDYDDANGPKRDRKKEREERQKARQSGIGLDTDLVGRVPTSARSRARAARNAKRKLAGVTTEGSATVTPKAKPSSASRSKSNRNRTSRPTGSSLAAPDGATKDGLEAPSQDQELSSMPGDMEGEAEEGLDDIDRELLGEGSGDEDEGASRGPQTSRPVEAGYEDSFIGEGGDDDAEALSSDENDEEADDDDLEEGEGDVDVDVDVEGDGDDNSSTFEGGNGYAASDASSVAGDASEKLQEGRADEKDETMGDH</sequence>
<accession>A0A5N7CK49</accession>
<evidence type="ECO:0000256" key="13">
    <source>
        <dbReference type="ARBA" id="ARBA00047984"/>
    </source>
</evidence>
<evidence type="ECO:0000256" key="15">
    <source>
        <dbReference type="SAM" id="MobiDB-lite"/>
    </source>
</evidence>
<comment type="function">
    <text evidence="12">ATP-binding RNA helicase involved in translation initiation. Remodels RNA in response to ADP and ATP concentrations by facilitating disruption, but also formation of RNA duplexes.</text>
</comment>
<evidence type="ECO:0000256" key="7">
    <source>
        <dbReference type="ARBA" id="ARBA00022884"/>
    </source>
</evidence>
<dbReference type="InterPro" id="IPR011545">
    <property type="entry name" value="DEAD/DEAH_box_helicase_dom"/>
</dbReference>
<evidence type="ECO:0000256" key="8">
    <source>
        <dbReference type="ARBA" id="ARBA00022917"/>
    </source>
</evidence>
<proteinExistence type="inferred from homology"/>
<comment type="catalytic activity">
    <reaction evidence="13">
        <text>ATP + H2O = ADP + phosphate + H(+)</text>
        <dbReference type="Rhea" id="RHEA:13065"/>
        <dbReference type="ChEBI" id="CHEBI:15377"/>
        <dbReference type="ChEBI" id="CHEBI:15378"/>
        <dbReference type="ChEBI" id="CHEBI:30616"/>
        <dbReference type="ChEBI" id="CHEBI:43474"/>
        <dbReference type="ChEBI" id="CHEBI:456216"/>
        <dbReference type="EC" id="3.6.4.13"/>
    </reaction>
</comment>
<protein>
    <recommendedName>
        <fullName evidence="10">ATP-dependent RNA helicase DED1</fullName>
        <ecNumber evidence="1">3.6.4.13</ecNumber>
    </recommendedName>
    <alternativeName>
        <fullName evidence="11">ATP-dependent RNA helicase ded1</fullName>
    </alternativeName>
</protein>
<dbReference type="PROSITE" id="PS00039">
    <property type="entry name" value="DEAD_ATP_HELICASE"/>
    <property type="match status" value="1"/>
</dbReference>
<keyword evidence="6" id="KW-0067">ATP-binding</keyword>
<dbReference type="Pfam" id="PF00271">
    <property type="entry name" value="Helicase_C"/>
    <property type="match status" value="1"/>
</dbReference>
<dbReference type="GO" id="GO:0003723">
    <property type="term" value="F:RNA binding"/>
    <property type="evidence" value="ECO:0007669"/>
    <property type="project" value="UniProtKB-KW"/>
</dbReference>
<dbReference type="GO" id="GO:0003743">
    <property type="term" value="F:translation initiation factor activity"/>
    <property type="evidence" value="ECO:0007669"/>
    <property type="project" value="UniProtKB-KW"/>
</dbReference>
<feature type="compositionally biased region" description="Gly residues" evidence="15">
    <location>
        <begin position="571"/>
        <end position="584"/>
    </location>
</feature>
<feature type="region of interest" description="Disordered" evidence="15">
    <location>
        <begin position="997"/>
        <end position="1109"/>
    </location>
</feature>
<evidence type="ECO:0000259" key="17">
    <source>
        <dbReference type="PROSITE" id="PS51194"/>
    </source>
</evidence>
<evidence type="ECO:0000256" key="1">
    <source>
        <dbReference type="ARBA" id="ARBA00012552"/>
    </source>
</evidence>
<dbReference type="InterPro" id="IPR000629">
    <property type="entry name" value="RNA-helicase_DEAD-box_CS"/>
</dbReference>
<evidence type="ECO:0000256" key="12">
    <source>
        <dbReference type="ARBA" id="ARBA00025161"/>
    </source>
</evidence>
<dbReference type="GO" id="GO:0016787">
    <property type="term" value="F:hydrolase activity"/>
    <property type="evidence" value="ECO:0007669"/>
    <property type="project" value="UniProtKB-KW"/>
</dbReference>
<dbReference type="PROSITE" id="PS51194">
    <property type="entry name" value="HELICASE_CTER"/>
    <property type="match status" value="1"/>
</dbReference>
<evidence type="ECO:0000256" key="11">
    <source>
        <dbReference type="ARBA" id="ARBA00024405"/>
    </source>
</evidence>
<dbReference type="InterPro" id="IPR044763">
    <property type="entry name" value="Ded1/Dbp1_DEADc"/>
</dbReference>
<feature type="short sequence motif" description="Q motif" evidence="14">
    <location>
        <begin position="183"/>
        <end position="211"/>
    </location>
</feature>
<dbReference type="InterPro" id="IPR014014">
    <property type="entry name" value="RNA_helicase_DEAD_Q_motif"/>
</dbReference>
<feature type="domain" description="Helicase ATP-binding" evidence="16">
    <location>
        <begin position="217"/>
        <end position="395"/>
    </location>
</feature>
<feature type="compositionally biased region" description="Low complexity" evidence="15">
    <location>
        <begin position="1294"/>
        <end position="1305"/>
    </location>
</feature>
<organism evidence="19">
    <name type="scientific">Petromyces alliaceus</name>
    <name type="common">Aspergillus alliaceus</name>
    <dbReference type="NCBI Taxonomy" id="209559"/>
    <lineage>
        <taxon>Eukaryota</taxon>
        <taxon>Fungi</taxon>
        <taxon>Dikarya</taxon>
        <taxon>Ascomycota</taxon>
        <taxon>Pezizomycotina</taxon>
        <taxon>Eurotiomycetes</taxon>
        <taxon>Eurotiomycetidae</taxon>
        <taxon>Eurotiales</taxon>
        <taxon>Aspergillaceae</taxon>
        <taxon>Aspergillus</taxon>
        <taxon>Aspergillus subgen. Circumdati</taxon>
    </lineage>
</organism>
<dbReference type="PROSITE" id="PS51192">
    <property type="entry name" value="HELICASE_ATP_BIND_1"/>
    <property type="match status" value="1"/>
</dbReference>
<dbReference type="SMART" id="SM00490">
    <property type="entry name" value="HELICc"/>
    <property type="match status" value="1"/>
</dbReference>
<evidence type="ECO:0000259" key="18">
    <source>
        <dbReference type="PROSITE" id="PS51195"/>
    </source>
</evidence>
<evidence type="ECO:0000256" key="14">
    <source>
        <dbReference type="PROSITE-ProRule" id="PRU00552"/>
    </source>
</evidence>
<evidence type="ECO:0000256" key="3">
    <source>
        <dbReference type="ARBA" id="ARBA00022741"/>
    </source>
</evidence>
<feature type="domain" description="DEAD-box RNA helicase Q" evidence="18">
    <location>
        <begin position="183"/>
        <end position="211"/>
    </location>
</feature>
<dbReference type="CDD" id="cd18787">
    <property type="entry name" value="SF2_C_DEAD"/>
    <property type="match status" value="1"/>
</dbReference>
<dbReference type="GO" id="GO:0005524">
    <property type="term" value="F:ATP binding"/>
    <property type="evidence" value="ECO:0007669"/>
    <property type="project" value="UniProtKB-KW"/>
</dbReference>
<evidence type="ECO:0000256" key="2">
    <source>
        <dbReference type="ARBA" id="ARBA00022540"/>
    </source>
</evidence>
<dbReference type="SMART" id="SM00487">
    <property type="entry name" value="DEXDc"/>
    <property type="match status" value="1"/>
</dbReference>
<dbReference type="SUPFAM" id="SSF52540">
    <property type="entry name" value="P-loop containing nucleoside triphosphate hydrolases"/>
    <property type="match status" value="1"/>
</dbReference>
<feature type="compositionally biased region" description="Low complexity" evidence="15">
    <location>
        <begin position="1449"/>
        <end position="1459"/>
    </location>
</feature>
<feature type="region of interest" description="Disordered" evidence="15">
    <location>
        <begin position="1183"/>
        <end position="1203"/>
    </location>
</feature>
<feature type="domain" description="Helicase C-terminal" evidence="17">
    <location>
        <begin position="406"/>
        <end position="567"/>
    </location>
</feature>
<evidence type="ECO:0000256" key="5">
    <source>
        <dbReference type="ARBA" id="ARBA00022806"/>
    </source>
</evidence>
<dbReference type="InterPro" id="IPR038014">
    <property type="entry name" value="Ies1"/>
</dbReference>
<dbReference type="PANTHER" id="PTHR37287:SF1">
    <property type="entry name" value="INO EIGHTY SUBUNIT 1"/>
    <property type="match status" value="1"/>
</dbReference>
<dbReference type="GO" id="GO:0031011">
    <property type="term" value="C:Ino80 complex"/>
    <property type="evidence" value="ECO:0007669"/>
    <property type="project" value="InterPro"/>
</dbReference>
<dbReference type="OrthoDB" id="5413003at2759"/>
<evidence type="ECO:0000259" key="16">
    <source>
        <dbReference type="PROSITE" id="PS51192"/>
    </source>
</evidence>
<keyword evidence="7" id="KW-0694">RNA-binding</keyword>
<feature type="compositionally biased region" description="Basic and acidic residues" evidence="15">
    <location>
        <begin position="1460"/>
        <end position="1479"/>
    </location>
</feature>
<feature type="compositionally biased region" description="Polar residues" evidence="15">
    <location>
        <begin position="86"/>
        <end position="95"/>
    </location>
</feature>
<dbReference type="EC" id="3.6.4.13" evidence="1"/>
<feature type="region of interest" description="Disordered" evidence="15">
    <location>
        <begin position="1"/>
        <end position="158"/>
    </location>
</feature>
<dbReference type="InterPro" id="IPR027417">
    <property type="entry name" value="P-loop_NTPase"/>
</dbReference>
<keyword evidence="8" id="KW-0648">Protein biosynthesis</keyword>
<keyword evidence="5" id="KW-0347">Helicase</keyword>
<dbReference type="PANTHER" id="PTHR37287">
    <property type="entry name" value="INO EIGHTY SUBUNIT 1"/>
    <property type="match status" value="1"/>
</dbReference>
<dbReference type="FunFam" id="3.40.50.300:FF:000397">
    <property type="entry name" value="Probable ATP-dependent RNA helicase DDX4"/>
    <property type="match status" value="1"/>
</dbReference>
<feature type="compositionally biased region" description="Polar residues" evidence="15">
    <location>
        <begin position="693"/>
        <end position="705"/>
    </location>
</feature>
<dbReference type="InterPro" id="IPR001650">
    <property type="entry name" value="Helicase_C-like"/>
</dbReference>
<feature type="compositionally biased region" description="Basic and acidic residues" evidence="15">
    <location>
        <begin position="1228"/>
        <end position="1248"/>
    </location>
</feature>
<keyword evidence="2" id="KW-0396">Initiation factor</keyword>
<feature type="compositionally biased region" description="Acidic residues" evidence="15">
    <location>
        <begin position="1347"/>
        <end position="1359"/>
    </location>
</feature>
<dbReference type="Gene3D" id="3.40.50.300">
    <property type="entry name" value="P-loop containing nucleotide triphosphate hydrolases"/>
    <property type="match status" value="2"/>
</dbReference>
<feature type="compositionally biased region" description="Basic residues" evidence="15">
    <location>
        <begin position="1270"/>
        <end position="1282"/>
    </location>
</feature>
<comment type="similarity">
    <text evidence="9">Belongs to the DEAD box helicase family. DDX3/DED1 subfamily.</text>
</comment>
<keyword evidence="3" id="KW-0547">Nucleotide-binding</keyword>
<dbReference type="GO" id="GO:0003724">
    <property type="term" value="F:RNA helicase activity"/>
    <property type="evidence" value="ECO:0007669"/>
    <property type="project" value="UniProtKB-EC"/>
</dbReference>
<reference evidence="19" key="1">
    <citation type="submission" date="2019-04" db="EMBL/GenBank/DDBJ databases">
        <title>Friends and foes A comparative genomics studyof 23 Aspergillus species from section Flavi.</title>
        <authorList>
            <consortium name="DOE Joint Genome Institute"/>
            <person name="Kjaerbolling I."/>
            <person name="Vesth T."/>
            <person name="Frisvad J.C."/>
            <person name="Nybo J.L."/>
            <person name="Theobald S."/>
            <person name="Kildgaard S."/>
            <person name="Isbrandt T."/>
            <person name="Kuo A."/>
            <person name="Sato A."/>
            <person name="Lyhne E.K."/>
            <person name="Kogle M.E."/>
            <person name="Wiebenga A."/>
            <person name="Kun R.S."/>
            <person name="Lubbers R.J."/>
            <person name="Makela M.R."/>
            <person name="Barry K."/>
            <person name="Chovatia M."/>
            <person name="Clum A."/>
            <person name="Daum C."/>
            <person name="Haridas S."/>
            <person name="He G."/>
            <person name="LaButti K."/>
            <person name="Lipzen A."/>
            <person name="Mondo S."/>
            <person name="Riley R."/>
            <person name="Salamov A."/>
            <person name="Simmons B.A."/>
            <person name="Magnuson J.K."/>
            <person name="Henrissat B."/>
            <person name="Mortensen U.H."/>
            <person name="Larsen T.O."/>
            <person name="Devries R.P."/>
            <person name="Grigoriev I.V."/>
            <person name="Machida M."/>
            <person name="Baker S.E."/>
            <person name="Andersen M.R."/>
        </authorList>
    </citation>
    <scope>NUCLEOTIDE SEQUENCE [LARGE SCALE GENOMIC DNA]</scope>
    <source>
        <strain evidence="19">IBT 14317</strain>
    </source>
</reference>
<gene>
    <name evidence="19" type="ORF">BDV23DRAFT_169340</name>
</gene>
<dbReference type="Proteomes" id="UP000326877">
    <property type="component" value="Unassembled WGS sequence"/>
</dbReference>
<dbReference type="PROSITE" id="PS51195">
    <property type="entry name" value="Q_MOTIF"/>
    <property type="match status" value="1"/>
</dbReference>
<evidence type="ECO:0000256" key="6">
    <source>
        <dbReference type="ARBA" id="ARBA00022840"/>
    </source>
</evidence>